<reference evidence="2" key="2">
    <citation type="submission" date="2021-04" db="EMBL/GenBank/DDBJ databases">
        <authorList>
            <person name="Gilroy R."/>
        </authorList>
    </citation>
    <scope>NUCLEOTIDE SEQUENCE</scope>
    <source>
        <strain evidence="2">ChiGjej1B1-13045</strain>
    </source>
</reference>
<dbReference type="Proteomes" id="UP000824017">
    <property type="component" value="Unassembled WGS sequence"/>
</dbReference>
<feature type="transmembrane region" description="Helical" evidence="1">
    <location>
        <begin position="154"/>
        <end position="177"/>
    </location>
</feature>
<name>A0A9D2D9R8_9FIRM</name>
<keyword evidence="1" id="KW-1133">Transmembrane helix</keyword>
<dbReference type="Pfam" id="PF22564">
    <property type="entry name" value="HAAS"/>
    <property type="match status" value="1"/>
</dbReference>
<sequence length="198" mass="21231">MTKTEYMKILTHNLRRLPKEDYDRAIEYFEEYFAEAGPENEQQAIADLGSPDEAAKALIVDLAAQNIKEKPKTMKGGLSALWIAVLAVCSAPVTLPIAICLLAVIAVVLFCVGIALFCVVISAVAVAASGILTLFGGIVLLFRSLGDGLCNIGLGLFSTGLGILFVYGAILLFKWLIRKASVSLGKITKGGRRNEKNN</sequence>
<proteinExistence type="predicted"/>
<evidence type="ECO:0000256" key="1">
    <source>
        <dbReference type="SAM" id="Phobius"/>
    </source>
</evidence>
<gene>
    <name evidence="2" type="ORF">H9817_03510</name>
</gene>
<feature type="transmembrane region" description="Helical" evidence="1">
    <location>
        <begin position="114"/>
        <end position="142"/>
    </location>
</feature>
<accession>A0A9D2D9R8</accession>
<keyword evidence="1" id="KW-0812">Transmembrane</keyword>
<protein>
    <submittedName>
        <fullName evidence="2">DUF1700 domain-containing protein</fullName>
    </submittedName>
</protein>
<evidence type="ECO:0000313" key="3">
    <source>
        <dbReference type="Proteomes" id="UP000824017"/>
    </source>
</evidence>
<reference evidence="2" key="1">
    <citation type="journal article" date="2021" name="PeerJ">
        <title>Extensive microbial diversity within the chicken gut microbiome revealed by metagenomics and culture.</title>
        <authorList>
            <person name="Gilroy R."/>
            <person name="Ravi A."/>
            <person name="Getino M."/>
            <person name="Pursley I."/>
            <person name="Horton D.L."/>
            <person name="Alikhan N.F."/>
            <person name="Baker D."/>
            <person name="Gharbi K."/>
            <person name="Hall N."/>
            <person name="Watson M."/>
            <person name="Adriaenssens E.M."/>
            <person name="Foster-Nyarko E."/>
            <person name="Jarju S."/>
            <person name="Secka A."/>
            <person name="Antonio M."/>
            <person name="Oren A."/>
            <person name="Chaudhuri R.R."/>
            <person name="La Ragione R."/>
            <person name="Hildebrand F."/>
            <person name="Pallen M.J."/>
        </authorList>
    </citation>
    <scope>NUCLEOTIDE SEQUENCE</scope>
    <source>
        <strain evidence="2">ChiGjej1B1-13045</strain>
    </source>
</reference>
<dbReference type="AlphaFoldDB" id="A0A9D2D9R8"/>
<feature type="transmembrane region" description="Helical" evidence="1">
    <location>
        <begin position="80"/>
        <end position="108"/>
    </location>
</feature>
<organism evidence="2 3">
    <name type="scientific">Candidatus Mediterraneibacter stercorigallinarum</name>
    <dbReference type="NCBI Taxonomy" id="2838686"/>
    <lineage>
        <taxon>Bacteria</taxon>
        <taxon>Bacillati</taxon>
        <taxon>Bacillota</taxon>
        <taxon>Clostridia</taxon>
        <taxon>Lachnospirales</taxon>
        <taxon>Lachnospiraceae</taxon>
        <taxon>Mediterraneibacter</taxon>
    </lineage>
</organism>
<evidence type="ECO:0000313" key="2">
    <source>
        <dbReference type="EMBL" id="HIZ12983.1"/>
    </source>
</evidence>
<keyword evidence="1" id="KW-0472">Membrane</keyword>
<dbReference type="EMBL" id="DXCD01000091">
    <property type="protein sequence ID" value="HIZ12983.1"/>
    <property type="molecule type" value="Genomic_DNA"/>
</dbReference>
<comment type="caution">
    <text evidence="2">The sequence shown here is derived from an EMBL/GenBank/DDBJ whole genome shotgun (WGS) entry which is preliminary data.</text>
</comment>